<dbReference type="Proteomes" id="UP000006281">
    <property type="component" value="Chromosome"/>
</dbReference>
<keyword evidence="6" id="KW-1185">Reference proteome</keyword>
<dbReference type="Gene3D" id="3.90.1150.10">
    <property type="entry name" value="Aspartate Aminotransferase, domain 1"/>
    <property type="match status" value="1"/>
</dbReference>
<dbReference type="CDD" id="cd00610">
    <property type="entry name" value="OAT_like"/>
    <property type="match status" value="1"/>
</dbReference>
<dbReference type="InterPro" id="IPR005815">
    <property type="entry name" value="BioA"/>
</dbReference>
<keyword evidence="4 5" id="KW-0808">Transferase</keyword>
<comment type="similarity">
    <text evidence="4">Belongs to the class-III pyridoxal-phosphate-dependent aminotransferase family. BioA subfamily.</text>
</comment>
<dbReference type="InterPro" id="IPR015422">
    <property type="entry name" value="PyrdxlP-dep_Trfase_small"/>
</dbReference>
<proteinExistence type="inferred from homology"/>
<evidence type="ECO:0000256" key="1">
    <source>
        <dbReference type="ARBA" id="ARBA00001933"/>
    </source>
</evidence>
<keyword evidence="2 4" id="KW-0949">S-adenosyl-L-methionine</keyword>
<dbReference type="EMBL" id="HE804045">
    <property type="protein sequence ID" value="CCH31887.1"/>
    <property type="molecule type" value="Genomic_DNA"/>
</dbReference>
<dbReference type="InterPro" id="IPR005814">
    <property type="entry name" value="Aminotrans_3"/>
</dbReference>
<dbReference type="PIRSF" id="PIRSF000521">
    <property type="entry name" value="Transaminase_4ab_Lys_Orn"/>
    <property type="match status" value="1"/>
</dbReference>
<comment type="subunit">
    <text evidence="4">Homodimer.</text>
</comment>
<dbReference type="InterPro" id="IPR015424">
    <property type="entry name" value="PyrdxlP-dep_Trfase"/>
</dbReference>
<comment type="cofactor">
    <cofactor evidence="1 4">
        <name>pyridoxal 5'-phosphate</name>
        <dbReference type="ChEBI" id="CHEBI:597326"/>
    </cofactor>
</comment>
<keyword evidence="3 4" id="KW-0663">Pyridoxal phosphate</keyword>
<feature type="binding site" evidence="4">
    <location>
        <position position="331"/>
    </location>
    <ligand>
        <name>substrate</name>
    </ligand>
</feature>
<dbReference type="PANTHER" id="PTHR43094">
    <property type="entry name" value="AMINOTRANSFERASE"/>
    <property type="match status" value="1"/>
</dbReference>
<dbReference type="GO" id="GO:0005737">
    <property type="term" value="C:cytoplasm"/>
    <property type="evidence" value="ECO:0007669"/>
    <property type="project" value="UniProtKB-SubCell"/>
</dbReference>
<dbReference type="InterPro" id="IPR015421">
    <property type="entry name" value="PyrdxlP-dep_Trfase_major"/>
</dbReference>
<feature type="site" description="Participates in the substrate recognition with KAPA and in a stacking interaction with the adenine ring of SAM" evidence="4">
    <location>
        <position position="68"/>
    </location>
</feature>
<sequence>MEPTPAGAARVAGRAVLRSLAQTEPHGSGWYCPSLELDPTIGARRMDKDMTETERLRTLDRQHVWHPYTPTDDYLKATPLVIDHGEGVYLVDSDGNRYLDAGSSLGVNIHGHQRRELNDAIVAQATKIAHTTLYGMTHPGAAELAARLVHLAPEGIERVLFLESGSSAVETAMKMAFSYWVFKGEPQRNKFVSMTGAFHGDTVGALSVGQMTILKNFYQPLLRETSAFAQPYAYRCGLCNNNCSLACADTLEEVLEREGHEIAAVLVEPRVQNVSGMVVARDGHLARVAEIARKHGVLLIADELGTGFGRTGPMFACEADGVKPDILCVGKGLTGGYMPLAATMATGEVFDAFRGDGKMLLSGHTYSGNPMAVAVALASLDLFEKDDVIAHGRELAVVLADELAKFREIPHVGDIRQCGMLAAIELVQDEETREPFPWDLGVATRITARCRELGMIIHSAPSDTIVIVPPLAMTEDHVRQMMGILHQATSEVVASLSDA</sequence>
<comment type="function">
    <text evidence="4">Catalyzes the transfer of the alpha-amino group from S-adenosyl-L-methionine (SAM) to 7-keto-8-aminopelargonic acid (KAPA) to form 7,8-diaminopelargonic acid (DAPA). It is the only aminotransferase known to utilize SAM as an amino donor.</text>
</comment>
<dbReference type="NCBIfam" id="TIGR00508">
    <property type="entry name" value="bioA"/>
    <property type="match status" value="1"/>
</dbReference>
<dbReference type="EC" id="2.6.1.62" evidence="4"/>
<feature type="modified residue" description="N6-(pyridoxal phosphate)lysine" evidence="4">
    <location>
        <position position="331"/>
    </location>
</feature>
<reference evidence="5 6" key="1">
    <citation type="journal article" date="2012" name="BMC Genomics">
        <title>Complete genome sequence of Saccharothrix espanaensis DSM 44229T and comparison to the other completely sequenced Pseudonocardiaceae.</title>
        <authorList>
            <person name="Strobel T."/>
            <person name="Al-Dilaimi A."/>
            <person name="Blom J."/>
            <person name="Gessner A."/>
            <person name="Kalinowski J."/>
            <person name="Luzhetska M."/>
            <person name="Puhler A."/>
            <person name="Szczepanowski R."/>
            <person name="Bechthold A."/>
            <person name="Ruckert C."/>
        </authorList>
    </citation>
    <scope>NUCLEOTIDE SEQUENCE [LARGE SCALE GENOMIC DNA]</scope>
    <source>
        <strain evidence="6">ATCC 51144 / DSM 44229 / JCM 9112 / NBRC 15066 / NRRL 15764</strain>
    </source>
</reference>
<keyword evidence="4" id="KW-0093">Biotin biosynthesis</keyword>
<feature type="binding site" evidence="4">
    <location>
        <position position="363"/>
    </location>
    <ligand>
        <name>substrate</name>
    </ligand>
</feature>
<dbReference type="PATRIC" id="fig|1179773.3.peg.4617"/>
<evidence type="ECO:0000256" key="2">
    <source>
        <dbReference type="ARBA" id="ARBA00022691"/>
    </source>
</evidence>
<comment type="subcellular location">
    <subcellularLocation>
        <location evidence="4">Cytoplasm</location>
    </subcellularLocation>
</comment>
<keyword evidence="4 5" id="KW-0032">Aminotransferase</keyword>
<evidence type="ECO:0000313" key="6">
    <source>
        <dbReference type="Proteomes" id="UP000006281"/>
    </source>
</evidence>
<dbReference type="Gene3D" id="3.40.640.10">
    <property type="entry name" value="Type I PLP-dependent aspartate aminotransferase-like (Major domain)"/>
    <property type="match status" value="1"/>
</dbReference>
<feature type="binding site" evidence="4">
    <location>
        <begin position="364"/>
        <end position="365"/>
    </location>
    <ligand>
        <name>pyridoxal 5'-phosphate</name>
        <dbReference type="ChEBI" id="CHEBI:597326"/>
    </ligand>
</feature>
<comment type="pathway">
    <text evidence="4">Cofactor biosynthesis; biotin biosynthesis; 7,8-diaminononanoate from 8-amino-7-oxononanoate (SAM route): step 1/1.</text>
</comment>
<evidence type="ECO:0000256" key="3">
    <source>
        <dbReference type="ARBA" id="ARBA00022898"/>
    </source>
</evidence>
<dbReference type="GO" id="GO:0004015">
    <property type="term" value="F:adenosylmethionine-8-amino-7-oxononanoate transaminase activity"/>
    <property type="evidence" value="ECO:0007669"/>
    <property type="project" value="UniProtKB-UniRule"/>
</dbReference>
<evidence type="ECO:0000256" key="4">
    <source>
        <dbReference type="HAMAP-Rule" id="MF_00834"/>
    </source>
</evidence>
<dbReference type="SUPFAM" id="SSF53383">
    <property type="entry name" value="PLP-dependent transferases"/>
    <property type="match status" value="1"/>
</dbReference>
<dbReference type="HAMAP" id="MF_00834">
    <property type="entry name" value="BioA"/>
    <property type="match status" value="1"/>
</dbReference>
<dbReference type="AlphaFoldDB" id="K0K2R1"/>
<dbReference type="Pfam" id="PF00202">
    <property type="entry name" value="Aminotran_3"/>
    <property type="match status" value="1"/>
</dbReference>
<name>K0K2R1_SACES</name>
<dbReference type="UniPathway" id="UPA00078">
    <property type="reaction ID" value="UER00160"/>
</dbReference>
<dbReference type="KEGG" id="sesp:BN6_46080"/>
<evidence type="ECO:0000313" key="5">
    <source>
        <dbReference type="EMBL" id="CCH31887.1"/>
    </source>
</evidence>
<accession>K0K2R1</accession>
<protein>
    <recommendedName>
        <fullName evidence="4">Adenosylmethionine-8-amino-7-oxononanoate aminotransferase</fullName>
        <ecNumber evidence="4">2.6.1.62</ecNumber>
    </recommendedName>
    <alternativeName>
        <fullName evidence="4">7,8-diamino-pelargonic acid aminotransferase</fullName>
        <shortName evidence="4">DAPA AT</shortName>
        <shortName evidence="4">DAPA aminotransferase</shortName>
    </alternativeName>
    <alternativeName>
        <fullName evidence="4">7,8-diaminononanoate synthase</fullName>
        <shortName evidence="4">DANS</shortName>
    </alternativeName>
    <alternativeName>
        <fullName evidence="4">Diaminopelargonic acid synthase</fullName>
    </alternativeName>
</protein>
<dbReference type="PANTHER" id="PTHR43094:SF1">
    <property type="entry name" value="AMINOTRANSFERASE CLASS-III"/>
    <property type="match status" value="1"/>
</dbReference>
<keyword evidence="4" id="KW-0963">Cytoplasm</keyword>
<dbReference type="STRING" id="1179773.BN6_46080"/>
<gene>
    <name evidence="4" type="primary">bioA</name>
    <name evidence="5" type="ordered locus">BN6_46080</name>
</gene>
<dbReference type="HOGENOM" id="CLU_016922_4_3_11"/>
<comment type="catalytic activity">
    <reaction evidence="4">
        <text>(8S)-8-amino-7-oxononanoate + S-adenosyl-L-methionine = S-adenosyl-4-methylsulfanyl-2-oxobutanoate + (7R,8S)-7,8-diammoniononanoate</text>
        <dbReference type="Rhea" id="RHEA:16861"/>
        <dbReference type="ChEBI" id="CHEBI:16490"/>
        <dbReference type="ChEBI" id="CHEBI:59789"/>
        <dbReference type="ChEBI" id="CHEBI:149468"/>
        <dbReference type="ChEBI" id="CHEBI:149469"/>
        <dbReference type="EC" id="2.6.1.62"/>
    </reaction>
</comment>
<dbReference type="GO" id="GO:0009102">
    <property type="term" value="P:biotin biosynthetic process"/>
    <property type="evidence" value="ECO:0007669"/>
    <property type="project" value="UniProtKB-UniRule"/>
</dbReference>
<feature type="binding site" evidence="4">
    <location>
        <begin position="165"/>
        <end position="166"/>
    </location>
    <ligand>
        <name>pyridoxal 5'-phosphate</name>
        <dbReference type="ChEBI" id="CHEBI:597326"/>
    </ligand>
</feature>
<organism evidence="5 6">
    <name type="scientific">Saccharothrix espanaensis (strain ATCC 51144 / DSM 44229 / JCM 9112 / NBRC 15066 / NRRL 15764)</name>
    <dbReference type="NCBI Taxonomy" id="1179773"/>
    <lineage>
        <taxon>Bacteria</taxon>
        <taxon>Bacillati</taxon>
        <taxon>Actinomycetota</taxon>
        <taxon>Actinomycetes</taxon>
        <taxon>Pseudonocardiales</taxon>
        <taxon>Pseudonocardiaceae</taxon>
        <taxon>Saccharothrix</taxon>
    </lineage>
</organism>
<feature type="binding site" evidence="4">
    <location>
        <position position="302"/>
    </location>
    <ligand>
        <name>pyridoxal 5'-phosphate</name>
        <dbReference type="ChEBI" id="CHEBI:597326"/>
    </ligand>
</feature>
<dbReference type="FunFam" id="3.40.640.10:FF:000004">
    <property type="entry name" value="Acetylornithine aminotransferase"/>
    <property type="match status" value="1"/>
</dbReference>
<dbReference type="eggNOG" id="COG0161">
    <property type="taxonomic scope" value="Bacteria"/>
</dbReference>
<comment type="caution">
    <text evidence="4">Lacks conserved residue(s) required for the propagation of feature annotation.</text>
</comment>
<dbReference type="GO" id="GO:0030170">
    <property type="term" value="F:pyridoxal phosphate binding"/>
    <property type="evidence" value="ECO:0007669"/>
    <property type="project" value="UniProtKB-UniRule"/>
</dbReference>